<dbReference type="EMBL" id="JAVDXO010000001">
    <property type="protein sequence ID" value="MDR7305471.1"/>
    <property type="molecule type" value="Genomic_DNA"/>
</dbReference>
<dbReference type="SUPFAM" id="SSF48452">
    <property type="entry name" value="TPR-like"/>
    <property type="match status" value="1"/>
</dbReference>
<organism evidence="3 4">
    <name type="scientific">Rhodoferax saidenbachensis</name>
    <dbReference type="NCBI Taxonomy" id="1484693"/>
    <lineage>
        <taxon>Bacteria</taxon>
        <taxon>Pseudomonadati</taxon>
        <taxon>Pseudomonadota</taxon>
        <taxon>Betaproteobacteria</taxon>
        <taxon>Burkholderiales</taxon>
        <taxon>Comamonadaceae</taxon>
        <taxon>Rhodoferax</taxon>
    </lineage>
</organism>
<keyword evidence="4" id="KW-1185">Reference proteome</keyword>
<comment type="caution">
    <text evidence="3">The sequence shown here is derived from an EMBL/GenBank/DDBJ whole genome shotgun (WGS) entry which is preliminary data.</text>
</comment>
<dbReference type="PANTHER" id="PTHR12558">
    <property type="entry name" value="CELL DIVISION CYCLE 16,23,27"/>
    <property type="match status" value="1"/>
</dbReference>
<dbReference type="PROSITE" id="PS50005">
    <property type="entry name" value="TPR"/>
    <property type="match status" value="1"/>
</dbReference>
<protein>
    <submittedName>
        <fullName evidence="3">Type IV pilus assembly protein PilF</fullName>
    </submittedName>
</protein>
<dbReference type="NCBIfam" id="TIGR02521">
    <property type="entry name" value="type_IV_pilW"/>
    <property type="match status" value="1"/>
</dbReference>
<dbReference type="RefSeq" id="WP_310339569.1">
    <property type="nucleotide sequence ID" value="NZ_JAVDXO010000001.1"/>
</dbReference>
<proteinExistence type="predicted"/>
<dbReference type="InterPro" id="IPR019734">
    <property type="entry name" value="TPR_rpt"/>
</dbReference>
<dbReference type="Pfam" id="PF13432">
    <property type="entry name" value="TPR_16"/>
    <property type="match status" value="1"/>
</dbReference>
<dbReference type="SMART" id="SM00028">
    <property type="entry name" value="TPR"/>
    <property type="match status" value="3"/>
</dbReference>
<feature type="chain" id="PRO_5045215653" evidence="2">
    <location>
        <begin position="22"/>
        <end position="275"/>
    </location>
</feature>
<feature type="signal peptide" evidence="2">
    <location>
        <begin position="1"/>
        <end position="21"/>
    </location>
</feature>
<dbReference type="PANTHER" id="PTHR12558:SF13">
    <property type="entry name" value="CELL DIVISION CYCLE PROTEIN 27 HOMOLOG"/>
    <property type="match status" value="1"/>
</dbReference>
<reference evidence="3 4" key="1">
    <citation type="submission" date="2023-07" db="EMBL/GenBank/DDBJ databases">
        <title>Sorghum-associated microbial communities from plants grown in Nebraska, USA.</title>
        <authorList>
            <person name="Schachtman D."/>
        </authorList>
    </citation>
    <scope>NUCLEOTIDE SEQUENCE [LARGE SCALE GENOMIC DNA]</scope>
    <source>
        <strain evidence="3 4">BE308</strain>
    </source>
</reference>
<accession>A0ABU1ZKK2</accession>
<evidence type="ECO:0000313" key="3">
    <source>
        <dbReference type="EMBL" id="MDR7305471.1"/>
    </source>
</evidence>
<dbReference type="Proteomes" id="UP001268089">
    <property type="component" value="Unassembled WGS sequence"/>
</dbReference>
<sequence length="275" mass="30331">MPKLAGLVGKCIRGLLWSALALHVVSGLVGCAANTAGPSGNADLVTDSDESAARKRARIRLELAAGYYNNGQTNIALDELKQSIAADPSLFEAHNLRGLIYLRLNDMGLAEESFKRALQINPQAGTVQHNYGWLLCQQGRMAESYKQFGNAIADPTYTDRAKSWMALGVCQAKAGQRSEAENSLIRSYELDAASPVTGYNLALLLFQRGEYVRAQFYVRRINNGDYANAESLWLGIKIERRLDNREAVSQLSGQLKKRFPQSKETTLLERGAFDE</sequence>
<evidence type="ECO:0000256" key="2">
    <source>
        <dbReference type="SAM" id="SignalP"/>
    </source>
</evidence>
<dbReference type="Gene3D" id="1.25.40.10">
    <property type="entry name" value="Tetratricopeptide repeat domain"/>
    <property type="match status" value="1"/>
</dbReference>
<keyword evidence="1" id="KW-0802">TPR repeat</keyword>
<gene>
    <name evidence="3" type="ORF">J2X15_000737</name>
</gene>
<keyword evidence="2" id="KW-0732">Signal</keyword>
<dbReference type="InterPro" id="IPR013360">
    <property type="entry name" value="Pilus_4_PilW"/>
</dbReference>
<evidence type="ECO:0000256" key="1">
    <source>
        <dbReference type="PROSITE-ProRule" id="PRU00339"/>
    </source>
</evidence>
<dbReference type="PROSITE" id="PS51257">
    <property type="entry name" value="PROKAR_LIPOPROTEIN"/>
    <property type="match status" value="1"/>
</dbReference>
<name>A0ABU1ZKK2_9BURK</name>
<dbReference type="InterPro" id="IPR011990">
    <property type="entry name" value="TPR-like_helical_dom_sf"/>
</dbReference>
<evidence type="ECO:0000313" key="4">
    <source>
        <dbReference type="Proteomes" id="UP001268089"/>
    </source>
</evidence>
<feature type="repeat" description="TPR" evidence="1">
    <location>
        <begin position="91"/>
        <end position="124"/>
    </location>
</feature>